<dbReference type="KEGG" id="fau:Fraau_3007"/>
<feature type="signal peptide" evidence="1">
    <location>
        <begin position="1"/>
        <end position="25"/>
    </location>
</feature>
<keyword evidence="4" id="KW-1185">Reference proteome</keyword>
<feature type="chain" id="PRO_5003615596" description="Ysc84 actin-binding domain-containing protein" evidence="1">
    <location>
        <begin position="26"/>
        <end position="229"/>
    </location>
</feature>
<name>H8L2X9_FRAAD</name>
<reference evidence="3" key="1">
    <citation type="submission" date="2012-02" db="EMBL/GenBank/DDBJ databases">
        <title>The complete genome of Frateuria aurantia DSM 6220.</title>
        <authorList>
            <consortium name="US DOE Joint Genome Institute (JGI-PGF)"/>
            <person name="Lucas S."/>
            <person name="Copeland A."/>
            <person name="Lapidus A."/>
            <person name="Glavina del Rio T."/>
            <person name="Dalin E."/>
            <person name="Tice H."/>
            <person name="Bruce D."/>
            <person name="Goodwin L."/>
            <person name="Pitluck S."/>
            <person name="Peters L."/>
            <person name="Ovchinnikova G."/>
            <person name="Teshima H."/>
            <person name="Kyrpides N."/>
            <person name="Mavromatis K."/>
            <person name="Ivanova N."/>
            <person name="Brettin T."/>
            <person name="Detter J.C."/>
            <person name="Han C."/>
            <person name="Larimer F."/>
            <person name="Land M."/>
            <person name="Hauser L."/>
            <person name="Markowitz V."/>
            <person name="Cheng J.-F."/>
            <person name="Hugenholtz P."/>
            <person name="Woyke T."/>
            <person name="Wu D."/>
            <person name="Brambilla E."/>
            <person name="Klenk H.-P."/>
            <person name="Eisen J.A."/>
        </authorList>
    </citation>
    <scope>NUCLEOTIDE SEQUENCE</scope>
    <source>
        <strain evidence="3">DSM 6220</strain>
    </source>
</reference>
<evidence type="ECO:0000259" key="2">
    <source>
        <dbReference type="Pfam" id="PF04366"/>
    </source>
</evidence>
<protein>
    <recommendedName>
        <fullName evidence="2">Ysc84 actin-binding domain-containing protein</fullName>
    </recommendedName>
</protein>
<dbReference type="InterPro" id="IPR007461">
    <property type="entry name" value="Ysc84_actin-binding"/>
</dbReference>
<dbReference type="AlphaFoldDB" id="H8L2X9"/>
<proteinExistence type="predicted"/>
<feature type="domain" description="Ysc84 actin-binding" evidence="2">
    <location>
        <begin position="103"/>
        <end position="225"/>
    </location>
</feature>
<dbReference type="PANTHER" id="PTHR15629">
    <property type="entry name" value="SH3YL1 PROTEIN"/>
    <property type="match status" value="1"/>
</dbReference>
<dbReference type="EMBL" id="CP003350">
    <property type="protein sequence ID" value="AFC87335.1"/>
    <property type="molecule type" value="Genomic_DNA"/>
</dbReference>
<organism evidence="3 4">
    <name type="scientific">Frateuria aurantia (strain ATCC 33424 / DSM 6220 / KCTC 2777 / LMG 1558 / NBRC 3245 / NCIMB 13370)</name>
    <name type="common">Acetobacter aurantius</name>
    <dbReference type="NCBI Taxonomy" id="767434"/>
    <lineage>
        <taxon>Bacteria</taxon>
        <taxon>Pseudomonadati</taxon>
        <taxon>Pseudomonadota</taxon>
        <taxon>Gammaproteobacteria</taxon>
        <taxon>Lysobacterales</taxon>
        <taxon>Rhodanobacteraceae</taxon>
        <taxon>Frateuria</taxon>
    </lineage>
</organism>
<dbReference type="InterPro" id="IPR051702">
    <property type="entry name" value="SH3_domain_YSC84-like"/>
</dbReference>
<evidence type="ECO:0000313" key="3">
    <source>
        <dbReference type="EMBL" id="AFC87335.1"/>
    </source>
</evidence>
<dbReference type="HOGENOM" id="CLU_015320_4_0_6"/>
<sequence>MKNRRVYRLVLLAAAVFSLSLPVLADVSPGQQASDAVRVMREIMATPDKSIPTDLLREARAVAVIPDVLKVGLIFGGRRGEGLISVKQADGSWSYPSYVVIAGGSFGLQIGVSKTDLVLVFRTQRGVDSLVSGKFTIGADASAAAGPVGRSAGAATDGGLNAEIYSYSRARGLFAGIALDGAVLKPDYAANAAIYGEGVTPRRIFEGGVGQVPVAVTEFRDRLKAYTQP</sequence>
<dbReference type="Proteomes" id="UP000005234">
    <property type="component" value="Chromosome"/>
</dbReference>
<dbReference type="RefSeq" id="WP_014404338.1">
    <property type="nucleotide sequence ID" value="NC_017033.1"/>
</dbReference>
<keyword evidence="1" id="KW-0732">Signal</keyword>
<dbReference type="GO" id="GO:0035091">
    <property type="term" value="F:phosphatidylinositol binding"/>
    <property type="evidence" value="ECO:0007669"/>
    <property type="project" value="TreeGrafter"/>
</dbReference>
<dbReference type="STRING" id="767434.Fraau_3007"/>
<accession>H8L2X9</accession>
<dbReference type="eggNOG" id="COG2930">
    <property type="taxonomic scope" value="Bacteria"/>
</dbReference>
<dbReference type="Pfam" id="PF04366">
    <property type="entry name" value="Ysc84"/>
    <property type="match status" value="1"/>
</dbReference>
<evidence type="ECO:0000313" key="4">
    <source>
        <dbReference type="Proteomes" id="UP000005234"/>
    </source>
</evidence>
<gene>
    <name evidence="3" type="ordered locus">Fraau_3007</name>
</gene>
<dbReference type="OrthoDB" id="9782434at2"/>
<evidence type="ECO:0000256" key="1">
    <source>
        <dbReference type="SAM" id="SignalP"/>
    </source>
</evidence>
<dbReference type="PANTHER" id="PTHR15629:SF2">
    <property type="entry name" value="SH3 DOMAIN-CONTAINING YSC84-LIKE PROTEIN 1"/>
    <property type="match status" value="1"/>
</dbReference>
<dbReference type="CDD" id="cd11524">
    <property type="entry name" value="SYLF"/>
    <property type="match status" value="1"/>
</dbReference>